<dbReference type="AlphaFoldDB" id="A0AAV2PPR9"/>
<organism evidence="2 3">
    <name type="scientific">Meganyctiphanes norvegica</name>
    <name type="common">Northern krill</name>
    <name type="synonym">Thysanopoda norvegica</name>
    <dbReference type="NCBI Taxonomy" id="48144"/>
    <lineage>
        <taxon>Eukaryota</taxon>
        <taxon>Metazoa</taxon>
        <taxon>Ecdysozoa</taxon>
        <taxon>Arthropoda</taxon>
        <taxon>Crustacea</taxon>
        <taxon>Multicrustacea</taxon>
        <taxon>Malacostraca</taxon>
        <taxon>Eumalacostraca</taxon>
        <taxon>Eucarida</taxon>
        <taxon>Euphausiacea</taxon>
        <taxon>Euphausiidae</taxon>
        <taxon>Meganyctiphanes</taxon>
    </lineage>
</organism>
<comment type="caution">
    <text evidence="2">The sequence shown here is derived from an EMBL/GenBank/DDBJ whole genome shotgun (WGS) entry which is preliminary data.</text>
</comment>
<evidence type="ECO:0000313" key="2">
    <source>
        <dbReference type="EMBL" id="CAL4062147.1"/>
    </source>
</evidence>
<feature type="compositionally biased region" description="Polar residues" evidence="1">
    <location>
        <begin position="80"/>
        <end position="104"/>
    </location>
</feature>
<proteinExistence type="predicted"/>
<evidence type="ECO:0000256" key="1">
    <source>
        <dbReference type="SAM" id="MobiDB-lite"/>
    </source>
</evidence>
<evidence type="ECO:0000313" key="3">
    <source>
        <dbReference type="Proteomes" id="UP001497623"/>
    </source>
</evidence>
<gene>
    <name evidence="2" type="ORF">MNOR_LOCUS2446</name>
</gene>
<protein>
    <submittedName>
        <fullName evidence="2">Uncharacterized protein</fullName>
    </submittedName>
</protein>
<sequence length="104" mass="12122">MARAYEGSETPVYPQIEFETCQYATKSTVAKTSKFSVVDQGLKKNQLVEERNRVRKENARERAKEKRQENAAKKKLEKATQPTTKKPTDSRPITQYFQKSQRPR</sequence>
<dbReference type="EMBL" id="CAXKWB010000747">
    <property type="protein sequence ID" value="CAL4062147.1"/>
    <property type="molecule type" value="Genomic_DNA"/>
</dbReference>
<feature type="compositionally biased region" description="Basic and acidic residues" evidence="1">
    <location>
        <begin position="49"/>
        <end position="78"/>
    </location>
</feature>
<reference evidence="2 3" key="1">
    <citation type="submission" date="2024-05" db="EMBL/GenBank/DDBJ databases">
        <authorList>
            <person name="Wallberg A."/>
        </authorList>
    </citation>
    <scope>NUCLEOTIDE SEQUENCE [LARGE SCALE GENOMIC DNA]</scope>
</reference>
<accession>A0AAV2PPR9</accession>
<dbReference type="Proteomes" id="UP001497623">
    <property type="component" value="Unassembled WGS sequence"/>
</dbReference>
<keyword evidence="3" id="KW-1185">Reference proteome</keyword>
<name>A0AAV2PPR9_MEGNR</name>
<feature type="region of interest" description="Disordered" evidence="1">
    <location>
        <begin position="49"/>
        <end position="104"/>
    </location>
</feature>